<evidence type="ECO:0000256" key="8">
    <source>
        <dbReference type="ARBA" id="ARBA00023002"/>
    </source>
</evidence>
<dbReference type="STRING" id="554055.A0A2P6VQN2"/>
<evidence type="ECO:0000313" key="15">
    <source>
        <dbReference type="Proteomes" id="UP000239649"/>
    </source>
</evidence>
<evidence type="ECO:0000256" key="9">
    <source>
        <dbReference type="ARBA" id="ARBA00023004"/>
    </source>
</evidence>
<keyword evidence="10" id="KW-0149">Chlorophyll biosynthesis</keyword>
<dbReference type="GO" id="GO:0048529">
    <property type="term" value="F:magnesium-protoporphyrin IX monomethyl ester (oxidative) cyclase activity"/>
    <property type="evidence" value="ECO:0007669"/>
    <property type="project" value="UniProtKB-EC"/>
</dbReference>
<dbReference type="HAMAP" id="MF_01840">
    <property type="entry name" value="AcsF"/>
    <property type="match status" value="1"/>
</dbReference>
<feature type="domain" description="Rubrerythrin diiron-binding" evidence="13">
    <location>
        <begin position="575"/>
        <end position="669"/>
    </location>
</feature>
<evidence type="ECO:0000256" key="4">
    <source>
        <dbReference type="ARBA" id="ARBA00012092"/>
    </source>
</evidence>
<name>A0A2P6VQN2_9CHLO</name>
<dbReference type="UniPathway" id="UPA00668"/>
<feature type="domain" description="Rubrerythrin diiron-binding" evidence="13">
    <location>
        <begin position="130"/>
        <end position="262"/>
    </location>
</feature>
<dbReference type="PANTHER" id="PTHR31053:SF2">
    <property type="entry name" value="MAGNESIUM-PROTOPORPHYRIN IX MONOMETHYL ESTER [OXIDATIVE] CYCLASE, CHLOROPLASTIC"/>
    <property type="match status" value="1"/>
</dbReference>
<dbReference type="InterPro" id="IPR009078">
    <property type="entry name" value="Ferritin-like_SF"/>
</dbReference>
<dbReference type="SUPFAM" id="SSF47240">
    <property type="entry name" value="Ferritin-like"/>
    <property type="match status" value="2"/>
</dbReference>
<dbReference type="NCBIfam" id="TIGR02029">
    <property type="entry name" value="AcsF"/>
    <property type="match status" value="1"/>
</dbReference>
<evidence type="ECO:0000256" key="7">
    <source>
        <dbReference type="ARBA" id="ARBA00022857"/>
    </source>
</evidence>
<evidence type="ECO:0000256" key="11">
    <source>
        <dbReference type="ARBA" id="ARBA00049231"/>
    </source>
</evidence>
<dbReference type="OrthoDB" id="524174at2759"/>
<evidence type="ECO:0000256" key="10">
    <source>
        <dbReference type="ARBA" id="ARBA00023171"/>
    </source>
</evidence>
<organism evidence="14 15">
    <name type="scientific">Micractinium conductrix</name>
    <dbReference type="NCBI Taxonomy" id="554055"/>
    <lineage>
        <taxon>Eukaryota</taxon>
        <taxon>Viridiplantae</taxon>
        <taxon>Chlorophyta</taxon>
        <taxon>core chlorophytes</taxon>
        <taxon>Trebouxiophyceae</taxon>
        <taxon>Chlorellales</taxon>
        <taxon>Chlorellaceae</taxon>
        <taxon>Chlorella clade</taxon>
        <taxon>Micractinium</taxon>
    </lineage>
</organism>
<dbReference type="NCBIfam" id="NF010172">
    <property type="entry name" value="PRK13654.1"/>
    <property type="match status" value="1"/>
</dbReference>
<keyword evidence="9" id="KW-0408">Iron</keyword>
<dbReference type="GO" id="GO:0015979">
    <property type="term" value="P:photosynthesis"/>
    <property type="evidence" value="ECO:0007669"/>
    <property type="project" value="UniProtKB-KW"/>
</dbReference>
<dbReference type="GO" id="GO:0009535">
    <property type="term" value="C:chloroplast thylakoid membrane"/>
    <property type="evidence" value="ECO:0007669"/>
    <property type="project" value="TreeGrafter"/>
</dbReference>
<gene>
    <name evidence="14" type="primary">g722</name>
    <name evidence="14" type="ORF">C2E20_0722</name>
</gene>
<evidence type="ECO:0000256" key="2">
    <source>
        <dbReference type="ARBA" id="ARBA00005173"/>
    </source>
</evidence>
<evidence type="ECO:0000256" key="5">
    <source>
        <dbReference type="ARBA" id="ARBA00022531"/>
    </source>
</evidence>
<accession>A0A2P6VQN2</accession>
<dbReference type="InterPro" id="IPR008434">
    <property type="entry name" value="AcsF"/>
</dbReference>
<evidence type="ECO:0000256" key="1">
    <source>
        <dbReference type="ARBA" id="ARBA00001962"/>
    </source>
</evidence>
<dbReference type="GO" id="GO:0015995">
    <property type="term" value="P:chlorophyll biosynthetic process"/>
    <property type="evidence" value="ECO:0007669"/>
    <property type="project" value="UniProtKB-UniPathway"/>
</dbReference>
<keyword evidence="7" id="KW-0521">NADP</keyword>
<keyword evidence="15" id="KW-1185">Reference proteome</keyword>
<dbReference type="EMBL" id="LHPF02000001">
    <property type="protein sequence ID" value="PSC76381.1"/>
    <property type="molecule type" value="Genomic_DNA"/>
</dbReference>
<feature type="region of interest" description="Disordered" evidence="12">
    <location>
        <begin position="1"/>
        <end position="28"/>
    </location>
</feature>
<dbReference type="AlphaFoldDB" id="A0A2P6VQN2"/>
<evidence type="ECO:0000256" key="12">
    <source>
        <dbReference type="SAM" id="MobiDB-lite"/>
    </source>
</evidence>
<comment type="catalytic activity">
    <reaction evidence="11">
        <text>Mg-protoporphyrin IX 13-monomethyl ester + 3 NADPH + 3 O2 + 2 H(+) = 3,8-divinyl protochlorophyllide a + 3 NADP(+) + 5 H2O</text>
        <dbReference type="Rhea" id="RHEA:33235"/>
        <dbReference type="ChEBI" id="CHEBI:15377"/>
        <dbReference type="ChEBI" id="CHEBI:15378"/>
        <dbReference type="ChEBI" id="CHEBI:15379"/>
        <dbReference type="ChEBI" id="CHEBI:57783"/>
        <dbReference type="ChEBI" id="CHEBI:58349"/>
        <dbReference type="ChEBI" id="CHEBI:58632"/>
        <dbReference type="ChEBI" id="CHEBI:60491"/>
        <dbReference type="EC" id="1.14.13.81"/>
    </reaction>
</comment>
<dbReference type="GO" id="GO:0046872">
    <property type="term" value="F:metal ion binding"/>
    <property type="evidence" value="ECO:0007669"/>
    <property type="project" value="UniProtKB-KW"/>
</dbReference>
<evidence type="ECO:0000313" key="14">
    <source>
        <dbReference type="EMBL" id="PSC76381.1"/>
    </source>
</evidence>
<comment type="pathway">
    <text evidence="2">Porphyrin-containing compound metabolism; chlorophyll biosynthesis.</text>
</comment>
<dbReference type="EC" id="1.14.13.81" evidence="4"/>
<keyword evidence="8" id="KW-0560">Oxidoreductase</keyword>
<dbReference type="PANTHER" id="PTHR31053">
    <property type="entry name" value="MAGNESIUM-PROTOPORPHYRIN IX MONOMETHYL ESTER [OXIDATIVE] CYCLASE, CHLOROPLASTIC"/>
    <property type="match status" value="1"/>
</dbReference>
<keyword evidence="5" id="KW-0602">Photosynthesis</keyword>
<dbReference type="Proteomes" id="UP000239649">
    <property type="component" value="Unassembled WGS sequence"/>
</dbReference>
<dbReference type="Pfam" id="PF02915">
    <property type="entry name" value="Rubrerythrin"/>
    <property type="match status" value="2"/>
</dbReference>
<protein>
    <recommendedName>
        <fullName evidence="4">magnesium-protoporphyrin IX monomethyl ester (oxidative) cyclase</fullName>
        <ecNumber evidence="4">1.14.13.81</ecNumber>
    </recommendedName>
</protein>
<dbReference type="InterPro" id="IPR003251">
    <property type="entry name" value="Rr_diiron-bd_dom"/>
</dbReference>
<keyword evidence="6" id="KW-0479">Metal-binding</keyword>
<evidence type="ECO:0000256" key="6">
    <source>
        <dbReference type="ARBA" id="ARBA00022723"/>
    </source>
</evidence>
<evidence type="ECO:0000256" key="3">
    <source>
        <dbReference type="ARBA" id="ARBA00006550"/>
    </source>
</evidence>
<comment type="cofactor">
    <cofactor evidence="1">
        <name>Fe cation</name>
        <dbReference type="ChEBI" id="CHEBI:24875"/>
    </cofactor>
</comment>
<reference evidence="14 15" key="1">
    <citation type="journal article" date="2018" name="Plant J.">
        <title>Genome sequences of Chlorella sorokiniana UTEX 1602 and Micractinium conductrix SAG 241.80: implications to maltose excretion by a green alga.</title>
        <authorList>
            <person name="Arriola M.B."/>
            <person name="Velmurugan N."/>
            <person name="Zhang Y."/>
            <person name="Plunkett M.H."/>
            <person name="Hondzo H."/>
            <person name="Barney B.M."/>
        </authorList>
    </citation>
    <scope>NUCLEOTIDE SEQUENCE [LARGE SCALE GENOMIC DNA]</scope>
    <source>
        <strain evidence="14 15">SAG 241.80</strain>
    </source>
</reference>
<evidence type="ECO:0000259" key="13">
    <source>
        <dbReference type="Pfam" id="PF02915"/>
    </source>
</evidence>
<comment type="similarity">
    <text evidence="3">Belongs to the AcsF family.</text>
</comment>
<sequence length="737" mass="84254">MQAAIGTPSQLAAAPRGLTAGRRATPLPRSRVAAADPGDLADNAEFKNKRISVNEAAKQTILTPRFYTTDFEAMDDMFSLEKNPGLPMEELTAVLKELRRDYNKRSFVRSELYPSAAAALTGTTRRVMIDFLERACTTEFSGFLLYKELGLKLQGSNPVLAEIFSLVSRDEARHAGFAHKGLTDFNMTLDLGCLTRERTYTFFNPKFILYATYLSEVIGYWRYITIYRHLQRSPDCQLYPMFELFESWCQDEARHGDFLAAALKARPELLRGLLARLWGRFFCLAVYCTMYLNDHSSRFRHLYEALGLEVTPFCRHVINQTHQSVQRLFPEVPDVEQPAFWAALDRLAALNSAAQAIDATSAPTWLKRLRTLPLLERAAAECVRLYLAPTKRCGSLDAEQPAFHCQCIADGWGGPTCETPYEQFCPNQCNGMEEGDRPWLKPHVHTPAARDPQPGQTRKRPLIYVYELPPFYNAVMLQYRVDKNDCVHRIFDETNSTLLNDQYLYNPEPVLYTTDFESMDDMFSLEKNPDLPMEELTAVLQELRRDHNKRSFVRSELYASAAAALTGDTRREMINFMDRACTTEFSGFLLYKELGRKLQRSNPVLAEIFSLVSRDEARHAGFAHKGLTDFNMTLDLGCLTRERTYTFFNPKFILYATYLSEVIGYWRANDFPFIHGGPAAWRTHAAANLMIEVYHWIRSHHPYWDRHGGRDHVLLSVHDGGSCWVPAVLRPATILSH</sequence>
<proteinExistence type="inferred from homology"/>
<comment type="caution">
    <text evidence="14">The sequence shown here is derived from an EMBL/GenBank/DDBJ whole genome shotgun (WGS) entry which is preliminary data.</text>
</comment>